<sequence length="250" mass="29530">MNQSKLKDFLDSSPSIQELRKLAKMLGLKLKRTMKKRDLIKLLKNELEKMEVISSITSAQRSHEEKRVRLSQPMDFDLPKSYHKDKLVLLPVNPQWVYVYWDFSNETRAKLNRKEAVLRLHDVTNIFFNGNNAHRTKEIKITIENGNWYFKVDFSDADYLAEIGYYESSKFVTLFRSNFVRTPCDHPKFVEAEKWINLKTRERRIIETSMEEKKAIEKFVPSSITSFMNPSSEEFIREFSSYKSGGAKHE</sequence>
<proteinExistence type="predicted"/>
<dbReference type="KEGG" id="kpf:IX53_07125"/>
<evidence type="ECO:0000313" key="2">
    <source>
        <dbReference type="Proteomes" id="UP000035159"/>
    </source>
</evidence>
<accession>A0A0G2Z7Q1</accession>
<dbReference type="InterPro" id="IPR032585">
    <property type="entry name" value="DUF4912"/>
</dbReference>
<evidence type="ECO:0008006" key="3">
    <source>
        <dbReference type="Google" id="ProtNLM"/>
    </source>
</evidence>
<protein>
    <recommendedName>
        <fullName evidence="3">DUF4912 domain-containing protein</fullName>
    </recommendedName>
</protein>
<dbReference type="OrthoDB" id="9812700at2"/>
<dbReference type="EMBL" id="CP011232">
    <property type="protein sequence ID" value="AKI97625.1"/>
    <property type="molecule type" value="Genomic_DNA"/>
</dbReference>
<dbReference type="PATRIC" id="fig|1330330.3.peg.1441"/>
<name>A0A0G2Z7Q1_9BACT</name>
<dbReference type="STRING" id="1330330.IX53_07125"/>
<gene>
    <name evidence="1" type="ORF">IX53_07125</name>
</gene>
<dbReference type="Pfam" id="PF16258">
    <property type="entry name" value="DUF4912"/>
    <property type="match status" value="1"/>
</dbReference>
<evidence type="ECO:0000313" key="1">
    <source>
        <dbReference type="EMBL" id="AKI97625.1"/>
    </source>
</evidence>
<reference evidence="1 2" key="1">
    <citation type="submission" date="2015-04" db="EMBL/GenBank/DDBJ databases">
        <title>Complete Genome Sequence of Kosmotoga pacifica SLHLJ1.</title>
        <authorList>
            <person name="Jiang L.J."/>
            <person name="Shao Z.Z."/>
            <person name="Jebbar M."/>
        </authorList>
    </citation>
    <scope>NUCLEOTIDE SEQUENCE [LARGE SCALE GENOMIC DNA]</scope>
    <source>
        <strain evidence="1 2">SLHLJ1</strain>
    </source>
</reference>
<dbReference type="AlphaFoldDB" id="A0A0G2Z7Q1"/>
<keyword evidence="2" id="KW-1185">Reference proteome</keyword>
<dbReference type="RefSeq" id="WP_047754760.1">
    <property type="nucleotide sequence ID" value="NZ_CAJUHA010000017.1"/>
</dbReference>
<organism evidence="1 2">
    <name type="scientific">Kosmotoga pacifica</name>
    <dbReference type="NCBI Taxonomy" id="1330330"/>
    <lineage>
        <taxon>Bacteria</taxon>
        <taxon>Thermotogati</taxon>
        <taxon>Thermotogota</taxon>
        <taxon>Thermotogae</taxon>
        <taxon>Kosmotogales</taxon>
        <taxon>Kosmotogaceae</taxon>
        <taxon>Kosmotoga</taxon>
    </lineage>
</organism>
<dbReference type="Proteomes" id="UP000035159">
    <property type="component" value="Chromosome"/>
</dbReference>